<dbReference type="GO" id="GO:0005576">
    <property type="term" value="C:extracellular region"/>
    <property type="evidence" value="ECO:0007669"/>
    <property type="project" value="InterPro"/>
</dbReference>
<reference evidence="7 8" key="1">
    <citation type="submission" date="2015-08" db="EMBL/GenBank/DDBJ databases">
        <title>Ancestral chromatin configuration constrains chromatin evolution on differentiating sex chromosomes in Drosophila.</title>
        <authorList>
            <person name="Zhou Q."/>
            <person name="Bachtrog D."/>
        </authorList>
    </citation>
    <scope>NUCLEOTIDE SEQUENCE [LARGE SCALE GENOMIC DNA]</scope>
    <source>
        <tissue evidence="7">Whole larvae</tissue>
    </source>
</reference>
<feature type="domain" description="Chitin-binding type-2" evidence="6">
    <location>
        <begin position="125"/>
        <end position="181"/>
    </location>
</feature>
<dbReference type="AlphaFoldDB" id="A0A0M5J189"/>
<evidence type="ECO:0000256" key="5">
    <source>
        <dbReference type="ARBA" id="ARBA00023180"/>
    </source>
</evidence>
<dbReference type="OMA" id="YCNGEDS"/>
<dbReference type="SUPFAM" id="SSF57625">
    <property type="entry name" value="Invertebrate chitin-binding proteins"/>
    <property type="match status" value="2"/>
</dbReference>
<sequence>MQPIKADEFSQCANVAAESFIMAMDDCTSYIYCNGEDSFRDNCPDQTYFDAIAQECAFDDEGICLTRGAVTVESMAITEQSTAEENTEQLAVELATSTTTTIAVAEMTMAAPTTATSAPAAVSNRPHCDSSVDGYHAHPSRCEYYFKCISGYLTIARCPYTYAWDYRRAQCRPLSEAQCFSL</sequence>
<dbReference type="EMBL" id="CP012525">
    <property type="protein sequence ID" value="ALC44448.1"/>
    <property type="molecule type" value="Genomic_DNA"/>
</dbReference>
<dbReference type="PANTHER" id="PTHR23301:SF0">
    <property type="entry name" value="CHITIN-BINDING TYPE-2 DOMAIN-CONTAINING PROTEIN-RELATED"/>
    <property type="match status" value="1"/>
</dbReference>
<dbReference type="InterPro" id="IPR036508">
    <property type="entry name" value="Chitin-bd_dom_sf"/>
</dbReference>
<evidence type="ECO:0000313" key="7">
    <source>
        <dbReference type="EMBL" id="ALC44448.1"/>
    </source>
</evidence>
<keyword evidence="2" id="KW-0732">Signal</keyword>
<dbReference type="GO" id="GO:0008061">
    <property type="term" value="F:chitin binding"/>
    <property type="evidence" value="ECO:0007669"/>
    <property type="project" value="UniProtKB-KW"/>
</dbReference>
<organism evidence="7 8">
    <name type="scientific">Drosophila busckii</name>
    <name type="common">Fruit fly</name>
    <dbReference type="NCBI Taxonomy" id="30019"/>
    <lineage>
        <taxon>Eukaryota</taxon>
        <taxon>Metazoa</taxon>
        <taxon>Ecdysozoa</taxon>
        <taxon>Arthropoda</taxon>
        <taxon>Hexapoda</taxon>
        <taxon>Insecta</taxon>
        <taxon>Pterygota</taxon>
        <taxon>Neoptera</taxon>
        <taxon>Endopterygota</taxon>
        <taxon>Diptera</taxon>
        <taxon>Brachycera</taxon>
        <taxon>Muscomorpha</taxon>
        <taxon>Ephydroidea</taxon>
        <taxon>Drosophilidae</taxon>
        <taxon>Drosophila</taxon>
    </lineage>
</organism>
<gene>
    <name evidence="7" type="ORF">Dbus_chr3Lg1614</name>
</gene>
<evidence type="ECO:0000256" key="1">
    <source>
        <dbReference type="ARBA" id="ARBA00022669"/>
    </source>
</evidence>
<dbReference type="InterPro" id="IPR002557">
    <property type="entry name" value="Chitin-bd_dom"/>
</dbReference>
<keyword evidence="4" id="KW-1015">Disulfide bond</keyword>
<name>A0A0M5J189_DROBS</name>
<dbReference type="Proteomes" id="UP000494163">
    <property type="component" value="Chromosome 3L"/>
</dbReference>
<evidence type="ECO:0000256" key="4">
    <source>
        <dbReference type="ARBA" id="ARBA00023157"/>
    </source>
</evidence>
<dbReference type="SMART" id="SM00494">
    <property type="entry name" value="ChtBD2"/>
    <property type="match status" value="2"/>
</dbReference>
<dbReference type="InterPro" id="IPR051940">
    <property type="entry name" value="Chitin_bind-dev_reg"/>
</dbReference>
<keyword evidence="1" id="KW-0147">Chitin-binding</keyword>
<dbReference type="PROSITE" id="PS50940">
    <property type="entry name" value="CHIT_BIND_II"/>
    <property type="match status" value="2"/>
</dbReference>
<proteinExistence type="predicted"/>
<evidence type="ECO:0000313" key="8">
    <source>
        <dbReference type="Proteomes" id="UP000494163"/>
    </source>
</evidence>
<evidence type="ECO:0000259" key="6">
    <source>
        <dbReference type="PROSITE" id="PS50940"/>
    </source>
</evidence>
<evidence type="ECO:0000256" key="3">
    <source>
        <dbReference type="ARBA" id="ARBA00022737"/>
    </source>
</evidence>
<accession>A0A0M5J189</accession>
<dbReference type="Pfam" id="PF01607">
    <property type="entry name" value="CBM_14"/>
    <property type="match status" value="2"/>
</dbReference>
<dbReference type="PANTHER" id="PTHR23301">
    <property type="entry name" value="CHITIN BINDING PERITROPHIN-A"/>
    <property type="match status" value="1"/>
</dbReference>
<feature type="domain" description="Chitin-binding type-2" evidence="6">
    <location>
        <begin position="9"/>
        <end position="66"/>
    </location>
</feature>
<keyword evidence="3" id="KW-0677">Repeat</keyword>
<keyword evidence="5" id="KW-0325">Glycoprotein</keyword>
<dbReference type="OrthoDB" id="7992385at2759"/>
<protein>
    <submittedName>
        <fullName evidence="7">CG33263</fullName>
    </submittedName>
</protein>
<evidence type="ECO:0000256" key="2">
    <source>
        <dbReference type="ARBA" id="ARBA00022729"/>
    </source>
</evidence>
<keyword evidence="8" id="KW-1185">Reference proteome</keyword>
<dbReference type="Gene3D" id="2.170.140.10">
    <property type="entry name" value="Chitin binding domain"/>
    <property type="match status" value="2"/>
</dbReference>